<protein>
    <recommendedName>
        <fullName evidence="3">Tetratricopeptide repeat protein</fullName>
    </recommendedName>
</protein>
<sequence length="69" mass="7176">MPTGLLAARARIGEAWALARLGRHDESASMCAAALAELAAVLGPDHPHTLDGKDTCRVIGGERAGVERD</sequence>
<dbReference type="Proteomes" id="UP001150924">
    <property type="component" value="Unassembled WGS sequence"/>
</dbReference>
<dbReference type="Gene3D" id="1.25.40.10">
    <property type="entry name" value="Tetratricopeptide repeat domain"/>
    <property type="match status" value="1"/>
</dbReference>
<evidence type="ECO:0000313" key="2">
    <source>
        <dbReference type="Proteomes" id="UP001150924"/>
    </source>
</evidence>
<evidence type="ECO:0008006" key="3">
    <source>
        <dbReference type="Google" id="ProtNLM"/>
    </source>
</evidence>
<keyword evidence="2" id="KW-1185">Reference proteome</keyword>
<proteinExistence type="predicted"/>
<accession>A0A9X3EQL8</accession>
<comment type="caution">
    <text evidence="1">The sequence shown here is derived from an EMBL/GenBank/DDBJ whole genome shotgun (WGS) entry which is preliminary data.</text>
</comment>
<gene>
    <name evidence="1" type="ORF">OV079_23635</name>
</gene>
<dbReference type="AlphaFoldDB" id="A0A9X3EQL8"/>
<organism evidence="1 2">
    <name type="scientific">Nannocystis pusilla</name>
    <dbReference type="NCBI Taxonomy" id="889268"/>
    <lineage>
        <taxon>Bacteria</taxon>
        <taxon>Pseudomonadati</taxon>
        <taxon>Myxococcota</taxon>
        <taxon>Polyangia</taxon>
        <taxon>Nannocystales</taxon>
        <taxon>Nannocystaceae</taxon>
        <taxon>Nannocystis</taxon>
    </lineage>
</organism>
<name>A0A9X3EQL8_9BACT</name>
<dbReference type="InterPro" id="IPR011990">
    <property type="entry name" value="TPR-like_helical_dom_sf"/>
</dbReference>
<reference evidence="1" key="1">
    <citation type="submission" date="2022-11" db="EMBL/GenBank/DDBJ databases">
        <title>Minimal conservation of predation-associated metabolite biosynthetic gene clusters underscores biosynthetic potential of Myxococcota including descriptions for ten novel species: Archangium lansinium sp. nov., Myxococcus landrumus sp. nov., Nannocystis bai.</title>
        <authorList>
            <person name="Ahearne A."/>
            <person name="Stevens C."/>
            <person name="Phillips K."/>
        </authorList>
    </citation>
    <scope>NUCLEOTIDE SEQUENCE</scope>
    <source>
        <strain evidence="1">Na p29</strain>
    </source>
</reference>
<dbReference type="EMBL" id="JAPNKE010000002">
    <property type="protein sequence ID" value="MCY1008494.1"/>
    <property type="molecule type" value="Genomic_DNA"/>
</dbReference>
<evidence type="ECO:0000313" key="1">
    <source>
        <dbReference type="EMBL" id="MCY1008494.1"/>
    </source>
</evidence>